<dbReference type="RefSeq" id="XP_014152855.1">
    <property type="nucleotide sequence ID" value="XM_014297380.1"/>
</dbReference>
<accession>A0A0L0FSK1</accession>
<dbReference type="Proteomes" id="UP000054560">
    <property type="component" value="Unassembled WGS sequence"/>
</dbReference>
<sequence>MDRLSVLGVVTNNMPLFITIITLDRKGATRRTPWGIRKRGWCTRTRGRSRKTIRGARRVYHARCGGRRSSWLKIVSGSLWLVLTAVDTTATLGFSTTVGGVISEAWIVVVWGQGKLLLMRFFEDCSGVYKSCMPVQCDKGLLLEVIQTPGEEIINALVNVVSH</sequence>
<name>A0A0L0FSK1_9EUKA</name>
<evidence type="ECO:0000313" key="1">
    <source>
        <dbReference type="EMBL" id="KNC78953.1"/>
    </source>
</evidence>
<organism evidence="1 2">
    <name type="scientific">Sphaeroforma arctica JP610</name>
    <dbReference type="NCBI Taxonomy" id="667725"/>
    <lineage>
        <taxon>Eukaryota</taxon>
        <taxon>Ichthyosporea</taxon>
        <taxon>Ichthyophonida</taxon>
        <taxon>Sphaeroforma</taxon>
    </lineage>
</organism>
<proteinExistence type="predicted"/>
<keyword evidence="2" id="KW-1185">Reference proteome</keyword>
<protein>
    <submittedName>
        <fullName evidence="1">Uncharacterized protein</fullName>
    </submittedName>
</protein>
<dbReference type="AlphaFoldDB" id="A0A0L0FSK1"/>
<evidence type="ECO:0000313" key="2">
    <source>
        <dbReference type="Proteomes" id="UP000054560"/>
    </source>
</evidence>
<dbReference type="EMBL" id="KQ242390">
    <property type="protein sequence ID" value="KNC78953.1"/>
    <property type="molecule type" value="Genomic_DNA"/>
</dbReference>
<gene>
    <name evidence="1" type="ORF">SARC_08631</name>
</gene>
<reference evidence="1 2" key="1">
    <citation type="submission" date="2011-02" db="EMBL/GenBank/DDBJ databases">
        <title>The Genome Sequence of Sphaeroforma arctica JP610.</title>
        <authorList>
            <consortium name="The Broad Institute Genome Sequencing Platform"/>
            <person name="Russ C."/>
            <person name="Cuomo C."/>
            <person name="Young S.K."/>
            <person name="Zeng Q."/>
            <person name="Gargeya S."/>
            <person name="Alvarado L."/>
            <person name="Berlin A."/>
            <person name="Chapman S.B."/>
            <person name="Chen Z."/>
            <person name="Freedman E."/>
            <person name="Gellesch M."/>
            <person name="Goldberg J."/>
            <person name="Griggs A."/>
            <person name="Gujja S."/>
            <person name="Heilman E."/>
            <person name="Heiman D."/>
            <person name="Howarth C."/>
            <person name="Mehta T."/>
            <person name="Neiman D."/>
            <person name="Pearson M."/>
            <person name="Roberts A."/>
            <person name="Saif S."/>
            <person name="Shea T."/>
            <person name="Shenoy N."/>
            <person name="Sisk P."/>
            <person name="Stolte C."/>
            <person name="Sykes S."/>
            <person name="White J."/>
            <person name="Yandava C."/>
            <person name="Burger G."/>
            <person name="Gray M.W."/>
            <person name="Holland P.W.H."/>
            <person name="King N."/>
            <person name="Lang F.B.F."/>
            <person name="Roger A.J."/>
            <person name="Ruiz-Trillo I."/>
            <person name="Haas B."/>
            <person name="Nusbaum C."/>
            <person name="Birren B."/>
        </authorList>
    </citation>
    <scope>NUCLEOTIDE SEQUENCE [LARGE SCALE GENOMIC DNA]</scope>
    <source>
        <strain evidence="1 2">JP610</strain>
    </source>
</reference>
<dbReference type="GeneID" id="25909135"/>